<dbReference type="InterPro" id="IPR015633">
    <property type="entry name" value="E2F"/>
</dbReference>
<dbReference type="InterPro" id="IPR036390">
    <property type="entry name" value="WH_DNA-bd_sf"/>
</dbReference>
<keyword evidence="6" id="KW-0175">Coiled coil</keyword>
<dbReference type="Pfam" id="PF02319">
    <property type="entry name" value="WHD_E2F_TDP"/>
    <property type="match status" value="1"/>
</dbReference>
<keyword evidence="2 5" id="KW-0805">Transcription regulation</keyword>
<dbReference type="Proteomes" id="UP001516464">
    <property type="component" value="Unassembled WGS sequence"/>
</dbReference>
<name>A0ABQ7I255_9MICR</name>
<evidence type="ECO:0000256" key="6">
    <source>
        <dbReference type="SAM" id="Coils"/>
    </source>
</evidence>
<dbReference type="InterPro" id="IPR037241">
    <property type="entry name" value="E2F-DP_heterodim"/>
</dbReference>
<dbReference type="InterPro" id="IPR003316">
    <property type="entry name" value="E2F_WHTH_DNA-bd_dom"/>
</dbReference>
<evidence type="ECO:0000256" key="5">
    <source>
        <dbReference type="RuleBase" id="RU003796"/>
    </source>
</evidence>
<comment type="caution">
    <text evidence="8">The sequence shown here is derived from an EMBL/GenBank/DDBJ whole genome shotgun (WGS) entry which is preliminary data.</text>
</comment>
<dbReference type="SUPFAM" id="SSF144074">
    <property type="entry name" value="E2F-DP heterodimerization region"/>
    <property type="match status" value="1"/>
</dbReference>
<gene>
    <name evidence="8" type="primary">E2f3</name>
    <name evidence="8" type="ORF">TCON_0339</name>
</gene>
<dbReference type="Gene3D" id="1.10.10.10">
    <property type="entry name" value="Winged helix-like DNA-binding domain superfamily/Winged helix DNA-binding domain"/>
    <property type="match status" value="1"/>
</dbReference>
<keyword evidence="3 5" id="KW-0238">DNA-binding</keyword>
<evidence type="ECO:0000313" key="8">
    <source>
        <dbReference type="EMBL" id="KAF7684473.1"/>
    </source>
</evidence>
<dbReference type="SUPFAM" id="SSF46785">
    <property type="entry name" value="Winged helix' DNA-binding domain"/>
    <property type="match status" value="1"/>
</dbReference>
<accession>A0ABQ7I255</accession>
<evidence type="ECO:0000256" key="3">
    <source>
        <dbReference type="ARBA" id="ARBA00023125"/>
    </source>
</evidence>
<feature type="domain" description="E2F/DP family winged-helix DNA-binding" evidence="7">
    <location>
        <begin position="14"/>
        <end position="79"/>
    </location>
</feature>
<dbReference type="EMBL" id="SBIQ01000012">
    <property type="protein sequence ID" value="KAF7684473.1"/>
    <property type="molecule type" value="Genomic_DNA"/>
</dbReference>
<keyword evidence="9" id="KW-1185">Reference proteome</keyword>
<dbReference type="Gene3D" id="6.10.250.540">
    <property type="match status" value="1"/>
</dbReference>
<comment type="similarity">
    <text evidence="1 5">Belongs to the E2F/DP family.</text>
</comment>
<evidence type="ECO:0000259" key="7">
    <source>
        <dbReference type="SMART" id="SM01372"/>
    </source>
</evidence>
<evidence type="ECO:0000256" key="2">
    <source>
        <dbReference type="ARBA" id="ARBA00023015"/>
    </source>
</evidence>
<feature type="coiled-coil region" evidence="6">
    <location>
        <begin position="120"/>
        <end position="161"/>
    </location>
</feature>
<protein>
    <submittedName>
        <fullName evidence="8">Transcription factor E2F3</fullName>
    </submittedName>
</protein>
<sequence>MNYDPVSDKIPSSRSDNSLYTLTGKFLDIIKGSSNGCVDLNQAADVLGVSKRRIYDITNILNGLGLLKKVSPNNACWIGDVSYLDGVGGKLEKDIFNNQRRINENNFEWDVIKSQIGSRLMSLDNKIKKLKEIEEKLDDEISSLNNDINEMAAQEKNLEHAYITYKDLAKLTTVKNKLVLAVKAPPNTTLEYPRFENDEHIIELNGNGEKIGVYYVSEENLNED</sequence>
<proteinExistence type="inferred from homology"/>
<dbReference type="PANTHER" id="PTHR12081:SF18">
    <property type="entry name" value="TRANSCRIPTION FACTOR E2F2-RELATED"/>
    <property type="match status" value="1"/>
</dbReference>
<dbReference type="CDD" id="cd14660">
    <property type="entry name" value="E2F_DD"/>
    <property type="match status" value="1"/>
</dbReference>
<organism evidence="8 9">
    <name type="scientific">Astathelohania contejeani</name>
    <dbReference type="NCBI Taxonomy" id="164912"/>
    <lineage>
        <taxon>Eukaryota</taxon>
        <taxon>Fungi</taxon>
        <taxon>Fungi incertae sedis</taxon>
        <taxon>Microsporidia</taxon>
        <taxon>Astathelohaniidae</taxon>
        <taxon>Astathelohania</taxon>
    </lineage>
</organism>
<dbReference type="Pfam" id="PF16421">
    <property type="entry name" value="E2F_CC-MB"/>
    <property type="match status" value="1"/>
</dbReference>
<evidence type="ECO:0000313" key="9">
    <source>
        <dbReference type="Proteomes" id="UP001516464"/>
    </source>
</evidence>
<dbReference type="SMART" id="SM01372">
    <property type="entry name" value="E2F_TDP"/>
    <property type="match status" value="1"/>
</dbReference>
<evidence type="ECO:0000256" key="1">
    <source>
        <dbReference type="ARBA" id="ARBA00010940"/>
    </source>
</evidence>
<dbReference type="PANTHER" id="PTHR12081">
    <property type="entry name" value="TRANSCRIPTION FACTOR E2F"/>
    <property type="match status" value="1"/>
</dbReference>
<evidence type="ECO:0000256" key="4">
    <source>
        <dbReference type="ARBA" id="ARBA00023163"/>
    </source>
</evidence>
<reference evidence="8 9" key="1">
    <citation type="submission" date="2019-01" db="EMBL/GenBank/DDBJ databases">
        <title>Genomes sequencing and comparative genomics of infectious freshwater microsporidia, Cucumispora dikerogammari and Thelohania contejeani.</title>
        <authorList>
            <person name="Cormier A."/>
            <person name="Giraud I."/>
            <person name="Wattier R."/>
            <person name="Teixeira M."/>
            <person name="Grandjean F."/>
            <person name="Rigaud T."/>
            <person name="Cordaux R."/>
        </authorList>
    </citation>
    <scope>NUCLEOTIDE SEQUENCE [LARGE SCALE GENOMIC DNA]</scope>
    <source>
        <strain evidence="8">T1</strain>
        <tissue evidence="8">Spores</tissue>
    </source>
</reference>
<keyword evidence="4 5" id="KW-0804">Transcription</keyword>
<keyword evidence="5" id="KW-0539">Nucleus</keyword>
<comment type="subcellular location">
    <subcellularLocation>
        <location evidence="5">Nucleus</location>
    </subcellularLocation>
</comment>
<dbReference type="InterPro" id="IPR036388">
    <property type="entry name" value="WH-like_DNA-bd_sf"/>
</dbReference>
<dbReference type="InterPro" id="IPR032198">
    <property type="entry name" value="E2F_CC-MB"/>
</dbReference>